<evidence type="ECO:0000313" key="3">
    <source>
        <dbReference type="Proteomes" id="UP000572817"/>
    </source>
</evidence>
<sequence length="264" mass="29051">MLRIQQVPEGTATSSSRGFFRGFNLGFTPKGDRVLDIAFADTEALIYRTAKSPWKGWPRSNPDLYIYALNESNPSHFYISWNGATEISAWNVYASEGEGGENIILEKVDKRGFETHFEARMHVAAGLVEGLDKGGHVLGRYQTIFQDYATTIQRAHAKEPDLKDILDEIRQIVAQSPPKASTPPITTKITLHLSEPATREAVALLSNQAIIQKIQAGKSFASGLGQEIRPNQQLYSVLHPTGAEQVATSKPTDYQAGLAKKEAP</sequence>
<organism evidence="2 3">
    <name type="scientific">Botryosphaeria dothidea</name>
    <dbReference type="NCBI Taxonomy" id="55169"/>
    <lineage>
        <taxon>Eukaryota</taxon>
        <taxon>Fungi</taxon>
        <taxon>Dikarya</taxon>
        <taxon>Ascomycota</taxon>
        <taxon>Pezizomycotina</taxon>
        <taxon>Dothideomycetes</taxon>
        <taxon>Dothideomycetes incertae sedis</taxon>
        <taxon>Botryosphaeriales</taxon>
        <taxon>Botryosphaeriaceae</taxon>
        <taxon>Botryosphaeria</taxon>
    </lineage>
</organism>
<comment type="caution">
    <text evidence="2">The sequence shown here is derived from an EMBL/GenBank/DDBJ whole genome shotgun (WGS) entry which is preliminary data.</text>
</comment>
<dbReference type="OrthoDB" id="5427350at2759"/>
<keyword evidence="3" id="KW-1185">Reference proteome</keyword>
<dbReference type="PANTHER" id="PTHR35340">
    <property type="entry name" value="PQQ ENZYME REPEAT PROTEIN-RELATED"/>
    <property type="match status" value="1"/>
</dbReference>
<dbReference type="AlphaFoldDB" id="A0A8H4ITC8"/>
<reference evidence="2" key="1">
    <citation type="submission" date="2020-04" db="EMBL/GenBank/DDBJ databases">
        <title>Genome Assembly and Annotation of Botryosphaeria dothidea sdau 11-99, a Latent Pathogen of Apple Fruit Ring Rot in China.</title>
        <authorList>
            <person name="Yu C."/>
            <person name="Diao Y."/>
            <person name="Lu Q."/>
            <person name="Zhao J."/>
            <person name="Cui S."/>
            <person name="Peng C."/>
            <person name="He B."/>
            <person name="Liu H."/>
        </authorList>
    </citation>
    <scope>NUCLEOTIDE SEQUENCE [LARGE SCALE GENOMIC DNA]</scope>
    <source>
        <strain evidence="2">Sdau11-99</strain>
    </source>
</reference>
<proteinExistence type="predicted"/>
<dbReference type="EMBL" id="WWBZ02000033">
    <property type="protein sequence ID" value="KAF4306719.1"/>
    <property type="molecule type" value="Genomic_DNA"/>
</dbReference>
<evidence type="ECO:0000256" key="1">
    <source>
        <dbReference type="SAM" id="MobiDB-lite"/>
    </source>
</evidence>
<dbReference type="PANTHER" id="PTHR35340:SF5">
    <property type="entry name" value="ASST-DOMAIN-CONTAINING PROTEIN"/>
    <property type="match status" value="1"/>
</dbReference>
<name>A0A8H4ITC8_9PEZI</name>
<protein>
    <submittedName>
        <fullName evidence="2">Arylsulfotransferase</fullName>
    </submittedName>
</protein>
<dbReference type="Proteomes" id="UP000572817">
    <property type="component" value="Unassembled WGS sequence"/>
</dbReference>
<accession>A0A8H4ITC8</accession>
<evidence type="ECO:0000313" key="2">
    <source>
        <dbReference type="EMBL" id="KAF4306719.1"/>
    </source>
</evidence>
<gene>
    <name evidence="2" type="ORF">GTA08_BOTSDO05975</name>
</gene>
<feature type="region of interest" description="Disordered" evidence="1">
    <location>
        <begin position="245"/>
        <end position="264"/>
    </location>
</feature>
<dbReference type="InterPro" id="IPR053143">
    <property type="entry name" value="Arylsulfate_ST"/>
</dbReference>
<dbReference type="GO" id="GO:0016740">
    <property type="term" value="F:transferase activity"/>
    <property type="evidence" value="ECO:0007669"/>
    <property type="project" value="UniProtKB-KW"/>
</dbReference>